<dbReference type="AlphaFoldDB" id="A0AAE1Y1D1"/>
<reference evidence="2" key="1">
    <citation type="submission" date="2020-06" db="EMBL/GenBank/DDBJ databases">
        <authorList>
            <person name="Li T."/>
            <person name="Hu X."/>
            <person name="Zhang T."/>
            <person name="Song X."/>
            <person name="Zhang H."/>
            <person name="Dai N."/>
            <person name="Sheng W."/>
            <person name="Hou X."/>
            <person name="Wei L."/>
        </authorList>
    </citation>
    <scope>NUCLEOTIDE SEQUENCE</scope>
    <source>
        <strain evidence="2">3651</strain>
        <tissue evidence="2">Leaf</tissue>
    </source>
</reference>
<dbReference type="PANTHER" id="PTHR31286">
    <property type="entry name" value="GLYCINE-RICH CELL WALL STRUCTURAL PROTEIN 1.8-LIKE"/>
    <property type="match status" value="1"/>
</dbReference>
<comment type="caution">
    <text evidence="2">The sequence shown here is derived from an EMBL/GenBank/DDBJ whole genome shotgun (WGS) entry which is preliminary data.</text>
</comment>
<dbReference type="Proteomes" id="UP001293254">
    <property type="component" value="Unassembled WGS sequence"/>
</dbReference>
<gene>
    <name evidence="2" type="ORF">Salat_2096200</name>
</gene>
<name>A0AAE1Y1D1_9LAMI</name>
<sequence>MEEAIAGLRGRLRLTEDEGQRLVLPGSLWHADLDSPPVVLGWVPPLQQGYPWSFEKNIILLSGIGEKENPLQVDLDWCDFYVHVHELPFIMMNLGVATQIDNWIGRFRDMDMDDTGCSWGAALRLRVAINITHPLPCALPIVSTLGDELLVYLTYKRLPNFCYLCGQLSHIAKYCELQFEDGFVDPSLDSPYRPWL</sequence>
<dbReference type="PANTHER" id="PTHR31286:SF167">
    <property type="entry name" value="OS09G0268800 PROTEIN"/>
    <property type="match status" value="1"/>
</dbReference>
<dbReference type="EMBL" id="JACGWO010000008">
    <property type="protein sequence ID" value="KAK4421456.1"/>
    <property type="molecule type" value="Genomic_DNA"/>
</dbReference>
<feature type="domain" description="Zinc knuckle CX2CX4HX4C" evidence="1">
    <location>
        <begin position="130"/>
        <end position="176"/>
    </location>
</feature>
<evidence type="ECO:0000259" key="1">
    <source>
        <dbReference type="Pfam" id="PF14392"/>
    </source>
</evidence>
<evidence type="ECO:0000313" key="2">
    <source>
        <dbReference type="EMBL" id="KAK4421456.1"/>
    </source>
</evidence>
<dbReference type="InterPro" id="IPR040256">
    <property type="entry name" value="At4g02000-like"/>
</dbReference>
<accession>A0AAE1Y1D1</accession>
<keyword evidence="3" id="KW-1185">Reference proteome</keyword>
<protein>
    <recommendedName>
        <fullName evidence="1">Zinc knuckle CX2CX4HX4C domain-containing protein</fullName>
    </recommendedName>
</protein>
<reference evidence="2" key="2">
    <citation type="journal article" date="2024" name="Plant">
        <title>Genomic evolution and insights into agronomic trait innovations of Sesamum species.</title>
        <authorList>
            <person name="Miao H."/>
            <person name="Wang L."/>
            <person name="Qu L."/>
            <person name="Liu H."/>
            <person name="Sun Y."/>
            <person name="Le M."/>
            <person name="Wang Q."/>
            <person name="Wei S."/>
            <person name="Zheng Y."/>
            <person name="Lin W."/>
            <person name="Duan Y."/>
            <person name="Cao H."/>
            <person name="Xiong S."/>
            <person name="Wang X."/>
            <person name="Wei L."/>
            <person name="Li C."/>
            <person name="Ma Q."/>
            <person name="Ju M."/>
            <person name="Zhao R."/>
            <person name="Li G."/>
            <person name="Mu C."/>
            <person name="Tian Q."/>
            <person name="Mei H."/>
            <person name="Zhang T."/>
            <person name="Gao T."/>
            <person name="Zhang H."/>
        </authorList>
    </citation>
    <scope>NUCLEOTIDE SEQUENCE</scope>
    <source>
        <strain evidence="2">3651</strain>
    </source>
</reference>
<dbReference type="InterPro" id="IPR025836">
    <property type="entry name" value="Zn_knuckle_CX2CX4HX4C"/>
</dbReference>
<organism evidence="2 3">
    <name type="scientific">Sesamum alatum</name>
    <dbReference type="NCBI Taxonomy" id="300844"/>
    <lineage>
        <taxon>Eukaryota</taxon>
        <taxon>Viridiplantae</taxon>
        <taxon>Streptophyta</taxon>
        <taxon>Embryophyta</taxon>
        <taxon>Tracheophyta</taxon>
        <taxon>Spermatophyta</taxon>
        <taxon>Magnoliopsida</taxon>
        <taxon>eudicotyledons</taxon>
        <taxon>Gunneridae</taxon>
        <taxon>Pentapetalae</taxon>
        <taxon>asterids</taxon>
        <taxon>lamiids</taxon>
        <taxon>Lamiales</taxon>
        <taxon>Pedaliaceae</taxon>
        <taxon>Sesamum</taxon>
    </lineage>
</organism>
<dbReference type="Pfam" id="PF14392">
    <property type="entry name" value="zf-CCHC_4"/>
    <property type="match status" value="1"/>
</dbReference>
<evidence type="ECO:0000313" key="3">
    <source>
        <dbReference type="Proteomes" id="UP001293254"/>
    </source>
</evidence>
<proteinExistence type="predicted"/>